<dbReference type="InterPro" id="IPR046450">
    <property type="entry name" value="PA_dom_sf"/>
</dbReference>
<reference evidence="2" key="1">
    <citation type="submission" date="2014-01" db="EMBL/GenBank/DDBJ databases">
        <title>Draft genome sequence of highly nematicidal Bacillus thuringiensis DB27.</title>
        <authorList>
            <person name="Iatsenko I."/>
            <person name="Pickard D."/>
            <person name="Corton C."/>
            <person name="Dougan G."/>
            <person name="Sommer R.J."/>
        </authorList>
    </citation>
    <scope>NUCLEOTIDE SEQUENCE [LARGE SCALE GENOMIC DNA]</scope>
    <source>
        <strain evidence="2">DB27</strain>
    </source>
</reference>
<dbReference type="Pfam" id="PF02225">
    <property type="entry name" value="PA"/>
    <property type="match status" value="1"/>
</dbReference>
<reference evidence="2" key="2">
    <citation type="submission" date="2014-01" db="EMBL/GenBank/DDBJ databases">
        <authorList>
            <person name="Aslett M."/>
        </authorList>
    </citation>
    <scope>NUCLEOTIDE SEQUENCE [LARGE SCALE GENOMIC DNA]</scope>
    <source>
        <strain evidence="2">DB27</strain>
    </source>
</reference>
<dbReference type="SUPFAM" id="SSF53187">
    <property type="entry name" value="Zn-dependent exopeptidases"/>
    <property type="match status" value="1"/>
</dbReference>
<dbReference type="InterPro" id="IPR003137">
    <property type="entry name" value="PA_domain"/>
</dbReference>
<dbReference type="AlphaFoldDB" id="W8YMM7"/>
<sequence length="262" mass="29350">MKKLNLTKKFIVTFGILLLFLFSNFSVKVIPVHAMTNNDQRSLMADKVRAIRAIEHIRFLSEKIGPRPSGTKEEHKAATYIGNTLEKLGYEVEYQAFPVPDQYIGSISFSMYGEKEWQVGAASNASIPKDPVVGLVVSIGKENDIKNAPEPIHGKIVLLEQADTYEKYNEQVEYAAEKGAKAVLLYSMIGDRGNNGEAFNPVLKKKQSIPVFGLAYNQGIRMKDKIVHNKNIVSLKAKHLMNLNSLNVIAKKSPNTRQIMRM</sequence>
<evidence type="ECO:0000313" key="2">
    <source>
        <dbReference type="EMBL" id="CDN39681.1"/>
    </source>
</evidence>
<protein>
    <recommendedName>
        <fullName evidence="1">PA domain-containing protein</fullName>
    </recommendedName>
</protein>
<gene>
    <name evidence="2" type="ORF">BTDB27_p000344</name>
</gene>
<name>W8YMM7_BACTU</name>
<dbReference type="CDD" id="cd00538">
    <property type="entry name" value="PA"/>
    <property type="match status" value="1"/>
</dbReference>
<feature type="domain" description="PA" evidence="1">
    <location>
        <begin position="142"/>
        <end position="219"/>
    </location>
</feature>
<evidence type="ECO:0000259" key="1">
    <source>
        <dbReference type="Pfam" id="PF02225"/>
    </source>
</evidence>
<dbReference type="SUPFAM" id="SSF52025">
    <property type="entry name" value="PA domain"/>
    <property type="match status" value="1"/>
</dbReference>
<dbReference type="HOGENOM" id="CLU_1060286_0_0_9"/>
<dbReference type="Gene3D" id="3.40.630.10">
    <property type="entry name" value="Zn peptidases"/>
    <property type="match status" value="1"/>
</dbReference>
<accession>W8YMM7</accession>
<proteinExistence type="predicted"/>
<dbReference type="EMBL" id="HG810024">
    <property type="protein sequence ID" value="CDN39681.1"/>
    <property type="molecule type" value="Genomic_DNA"/>
</dbReference>
<dbReference type="Proteomes" id="UP000030682">
    <property type="component" value="Unassembled WGS sequence"/>
</dbReference>
<dbReference type="Gene3D" id="3.50.30.30">
    <property type="match status" value="1"/>
</dbReference>
<organism evidence="2">
    <name type="scientific">Bacillus thuringiensis DB27</name>
    <dbReference type="NCBI Taxonomy" id="1431339"/>
    <lineage>
        <taxon>Bacteria</taxon>
        <taxon>Bacillati</taxon>
        <taxon>Bacillota</taxon>
        <taxon>Bacilli</taxon>
        <taxon>Bacillales</taxon>
        <taxon>Bacillaceae</taxon>
        <taxon>Bacillus</taxon>
        <taxon>Bacillus cereus group</taxon>
    </lineage>
</organism>